<keyword evidence="6 8" id="KW-0342">GTP-binding</keyword>
<dbReference type="KEGG" id="nei:BG910_12020"/>
<evidence type="ECO:0000259" key="9">
    <source>
        <dbReference type="Pfam" id="PF12804"/>
    </source>
</evidence>
<dbReference type="InterPro" id="IPR013482">
    <property type="entry name" value="Molybde_CF_guanTrfase"/>
</dbReference>
<evidence type="ECO:0000256" key="7">
    <source>
        <dbReference type="ARBA" id="ARBA00023150"/>
    </source>
</evidence>
<evidence type="ECO:0000256" key="4">
    <source>
        <dbReference type="ARBA" id="ARBA00022741"/>
    </source>
</evidence>
<dbReference type="AlphaFoldDB" id="A0A220S4Z6"/>
<keyword evidence="2 8" id="KW-0808">Transferase</keyword>
<evidence type="ECO:0000256" key="5">
    <source>
        <dbReference type="ARBA" id="ARBA00022842"/>
    </source>
</evidence>
<dbReference type="EMBL" id="CP022278">
    <property type="protein sequence ID" value="ASK28584.1"/>
    <property type="molecule type" value="Genomic_DNA"/>
</dbReference>
<comment type="caution">
    <text evidence="8">Lacks conserved residue(s) required for the propagation of feature annotation.</text>
</comment>
<dbReference type="GO" id="GO:1902758">
    <property type="term" value="P:bis(molybdopterin guanine dinucleotide)molybdenum biosynthetic process"/>
    <property type="evidence" value="ECO:0007669"/>
    <property type="project" value="TreeGrafter"/>
</dbReference>
<evidence type="ECO:0000256" key="1">
    <source>
        <dbReference type="ARBA" id="ARBA00022490"/>
    </source>
</evidence>
<evidence type="ECO:0000256" key="8">
    <source>
        <dbReference type="HAMAP-Rule" id="MF_00316"/>
    </source>
</evidence>
<dbReference type="Proteomes" id="UP000198238">
    <property type="component" value="Chromosome"/>
</dbReference>
<dbReference type="GO" id="GO:0005525">
    <property type="term" value="F:GTP binding"/>
    <property type="evidence" value="ECO:0007669"/>
    <property type="project" value="UniProtKB-UniRule"/>
</dbReference>
<reference evidence="10 11" key="1">
    <citation type="submission" date="2017-06" db="EMBL/GenBank/DDBJ databases">
        <title>Neisseria chenwenguii sp. nov., isolated from the intestinal contents of Tibetan Plateau Pika in Yushu, Qinghai Province, China.</title>
        <authorList>
            <person name="Zhang G."/>
        </authorList>
    </citation>
    <scope>NUCLEOTIDE SEQUENCE [LARGE SCALE GENOMIC DNA]</scope>
    <source>
        <strain evidence="10 11">10023</strain>
    </source>
</reference>
<comment type="domain">
    <text evidence="8">The N-terminal domain determines nucleotide recognition and specific binding, while the C-terminal domain determines the specific binding to the target protein.</text>
</comment>
<dbReference type="PANTHER" id="PTHR19136:SF81">
    <property type="entry name" value="MOLYBDENUM COFACTOR GUANYLYLTRANSFERASE"/>
    <property type="match status" value="1"/>
</dbReference>
<comment type="function">
    <text evidence="8">Transfers a GMP moiety from GTP to Mo-molybdopterin (Mo-MPT) cofactor (Moco or molybdenum cofactor) to form Mo-molybdopterin guanine dinucleotide (Mo-MGD) cofactor.</text>
</comment>
<dbReference type="InterPro" id="IPR029044">
    <property type="entry name" value="Nucleotide-diphossugar_trans"/>
</dbReference>
<feature type="domain" description="MobA-like NTP transferase" evidence="9">
    <location>
        <begin position="5"/>
        <end position="167"/>
    </location>
</feature>
<sequence length="194" mass="21967">MSIYALVLAGGQSKRMGGEDKGLVEWHGKALVDHVIERIRPQLDYIAISANRNLERYSERSPHVFSDARQWQHLGPLAALCTAANDLQLAKADWLLIVSCDIPKLPRNLVACFLEAARRSPLCNAFYVQTPEQQHYSVMFIRPQILQSAVPYLYAGMRTIRGWLQQQRARAVAFDADADFDNYNTPQDLEKALP</sequence>
<feature type="binding site" evidence="8">
    <location>
        <position position="101"/>
    </location>
    <ligand>
        <name>Mg(2+)</name>
        <dbReference type="ChEBI" id="CHEBI:18420"/>
    </ligand>
</feature>
<dbReference type="RefSeq" id="WP_089037269.1">
    <property type="nucleotide sequence ID" value="NZ_CP022278.1"/>
</dbReference>
<protein>
    <recommendedName>
        <fullName evidence="8">Molybdenum cofactor guanylyltransferase</fullName>
        <shortName evidence="8">MoCo guanylyltransferase</shortName>
        <ecNumber evidence="8">2.7.7.77</ecNumber>
    </recommendedName>
    <alternativeName>
        <fullName evidence="8">GTP:molybdopterin guanylyltransferase</fullName>
    </alternativeName>
    <alternativeName>
        <fullName evidence="8">Mo-MPT guanylyltransferase</fullName>
    </alternativeName>
    <alternativeName>
        <fullName evidence="8">Molybdopterin guanylyltransferase</fullName>
    </alternativeName>
    <alternativeName>
        <fullName evidence="8">Molybdopterin-guanine dinucleotide synthase</fullName>
        <shortName evidence="8">MGD synthase</shortName>
    </alternativeName>
</protein>
<dbReference type="GO" id="GO:0005737">
    <property type="term" value="C:cytoplasm"/>
    <property type="evidence" value="ECO:0007669"/>
    <property type="project" value="UniProtKB-SubCell"/>
</dbReference>
<comment type="subunit">
    <text evidence="8">Monomer.</text>
</comment>
<evidence type="ECO:0000256" key="2">
    <source>
        <dbReference type="ARBA" id="ARBA00022679"/>
    </source>
</evidence>
<dbReference type="InterPro" id="IPR025877">
    <property type="entry name" value="MobA-like_NTP_Trfase"/>
</dbReference>
<dbReference type="Gene3D" id="3.90.550.10">
    <property type="entry name" value="Spore Coat Polysaccharide Biosynthesis Protein SpsA, Chain A"/>
    <property type="match status" value="1"/>
</dbReference>
<feature type="binding site" evidence="8">
    <location>
        <position position="21"/>
    </location>
    <ligand>
        <name>GTP</name>
        <dbReference type="ChEBI" id="CHEBI:37565"/>
    </ligand>
</feature>
<evidence type="ECO:0000313" key="10">
    <source>
        <dbReference type="EMBL" id="ASK28584.1"/>
    </source>
</evidence>
<feature type="binding site" evidence="8">
    <location>
        <position position="67"/>
    </location>
    <ligand>
        <name>GTP</name>
        <dbReference type="ChEBI" id="CHEBI:37565"/>
    </ligand>
</feature>
<keyword evidence="7 8" id="KW-0501">Molybdenum cofactor biosynthesis</keyword>
<keyword evidence="3 8" id="KW-0479">Metal-binding</keyword>
<evidence type="ECO:0000256" key="6">
    <source>
        <dbReference type="ARBA" id="ARBA00023134"/>
    </source>
</evidence>
<dbReference type="SUPFAM" id="SSF53448">
    <property type="entry name" value="Nucleotide-diphospho-sugar transferases"/>
    <property type="match status" value="1"/>
</dbReference>
<dbReference type="EC" id="2.7.7.77" evidence="8"/>
<keyword evidence="10" id="KW-0548">Nucleotidyltransferase</keyword>
<organism evidence="10 11">
    <name type="scientific">Neisseria chenwenguii</name>
    <dbReference type="NCBI Taxonomy" id="1853278"/>
    <lineage>
        <taxon>Bacteria</taxon>
        <taxon>Pseudomonadati</taxon>
        <taxon>Pseudomonadota</taxon>
        <taxon>Betaproteobacteria</taxon>
        <taxon>Neisseriales</taxon>
        <taxon>Neisseriaceae</taxon>
        <taxon>Neisseria</taxon>
    </lineage>
</organism>
<feature type="binding site" evidence="8">
    <location>
        <begin position="8"/>
        <end position="10"/>
    </location>
    <ligand>
        <name>GTP</name>
        <dbReference type="ChEBI" id="CHEBI:37565"/>
    </ligand>
</feature>
<comment type="subcellular location">
    <subcellularLocation>
        <location evidence="8">Cytoplasm</location>
    </subcellularLocation>
</comment>
<proteinExistence type="inferred from homology"/>
<evidence type="ECO:0000313" key="11">
    <source>
        <dbReference type="Proteomes" id="UP000198238"/>
    </source>
</evidence>
<comment type="catalytic activity">
    <reaction evidence="8">
        <text>Mo-molybdopterin + GTP + H(+) = Mo-molybdopterin guanine dinucleotide + diphosphate</text>
        <dbReference type="Rhea" id="RHEA:34243"/>
        <dbReference type="ChEBI" id="CHEBI:15378"/>
        <dbReference type="ChEBI" id="CHEBI:33019"/>
        <dbReference type="ChEBI" id="CHEBI:37565"/>
        <dbReference type="ChEBI" id="CHEBI:71302"/>
        <dbReference type="ChEBI" id="CHEBI:71310"/>
        <dbReference type="EC" id="2.7.7.77"/>
    </reaction>
</comment>
<dbReference type="NCBIfam" id="TIGR02665">
    <property type="entry name" value="molyb_mobA"/>
    <property type="match status" value="1"/>
</dbReference>
<keyword evidence="11" id="KW-1185">Reference proteome</keyword>
<gene>
    <name evidence="8 10" type="primary">mobA</name>
    <name evidence="10" type="ORF">BG910_12020</name>
</gene>
<keyword evidence="1 8" id="KW-0963">Cytoplasm</keyword>
<dbReference type="GO" id="GO:0061603">
    <property type="term" value="F:molybdenum cofactor guanylyltransferase activity"/>
    <property type="evidence" value="ECO:0007669"/>
    <property type="project" value="UniProtKB-EC"/>
</dbReference>
<name>A0A220S4Z6_9NEIS</name>
<dbReference type="CDD" id="cd02503">
    <property type="entry name" value="MobA"/>
    <property type="match status" value="1"/>
</dbReference>
<dbReference type="Pfam" id="PF12804">
    <property type="entry name" value="NTP_transf_3"/>
    <property type="match status" value="1"/>
</dbReference>
<feature type="binding site" evidence="8">
    <location>
        <position position="101"/>
    </location>
    <ligand>
        <name>GTP</name>
        <dbReference type="ChEBI" id="CHEBI:37565"/>
    </ligand>
</feature>
<dbReference type="HAMAP" id="MF_00316">
    <property type="entry name" value="MobA"/>
    <property type="match status" value="1"/>
</dbReference>
<comment type="similarity">
    <text evidence="8">Belongs to the MobA family.</text>
</comment>
<dbReference type="PANTHER" id="PTHR19136">
    <property type="entry name" value="MOLYBDENUM COFACTOR GUANYLYLTRANSFERASE"/>
    <property type="match status" value="1"/>
</dbReference>
<comment type="cofactor">
    <cofactor evidence="8">
        <name>Mg(2+)</name>
        <dbReference type="ChEBI" id="CHEBI:18420"/>
    </cofactor>
</comment>
<keyword evidence="4 8" id="KW-0547">Nucleotide-binding</keyword>
<evidence type="ECO:0000256" key="3">
    <source>
        <dbReference type="ARBA" id="ARBA00022723"/>
    </source>
</evidence>
<dbReference type="GO" id="GO:0046872">
    <property type="term" value="F:metal ion binding"/>
    <property type="evidence" value="ECO:0007669"/>
    <property type="project" value="UniProtKB-KW"/>
</dbReference>
<accession>A0A220S4Z6</accession>
<keyword evidence="5 8" id="KW-0460">Magnesium</keyword>